<evidence type="ECO:0000256" key="1">
    <source>
        <dbReference type="SAM" id="MobiDB-lite"/>
    </source>
</evidence>
<proteinExistence type="predicted"/>
<dbReference type="SUPFAM" id="SSF47353">
    <property type="entry name" value="Retrovirus capsid dimerization domain-like"/>
    <property type="match status" value="1"/>
</dbReference>
<dbReference type="PROSITE" id="PS50804">
    <property type="entry name" value="SCAN_BOX"/>
    <property type="match status" value="1"/>
</dbReference>
<dbReference type="Pfam" id="PF02023">
    <property type="entry name" value="SCAN"/>
    <property type="match status" value="1"/>
</dbReference>
<comment type="caution">
    <text evidence="3">The sequence shown here is derived from an EMBL/GenBank/DDBJ whole genome shotgun (WGS) entry which is preliminary data.</text>
</comment>
<dbReference type="PANTHER" id="PTHR46888">
    <property type="entry name" value="ZINC KNUCKLE DOMAINCONTAINING PROTEIN-RELATED"/>
    <property type="match status" value="1"/>
</dbReference>
<gene>
    <name evidence="3" type="ORF">QQF64_029507</name>
</gene>
<reference evidence="3 4" key="1">
    <citation type="submission" date="2023-09" db="EMBL/GenBank/DDBJ databases">
        <authorList>
            <person name="Wang M."/>
        </authorList>
    </citation>
    <scope>NUCLEOTIDE SEQUENCE [LARGE SCALE GENOMIC DNA]</scope>
    <source>
        <strain evidence="3">GT-2023</strain>
        <tissue evidence="3">Liver</tissue>
    </source>
</reference>
<evidence type="ECO:0000259" key="2">
    <source>
        <dbReference type="PROSITE" id="PS50804"/>
    </source>
</evidence>
<protein>
    <recommendedName>
        <fullName evidence="2">SCAN box domain-containing protein</fullName>
    </recommendedName>
</protein>
<dbReference type="InterPro" id="IPR003309">
    <property type="entry name" value="SCAN_dom"/>
</dbReference>
<accession>A0ABR3N0T5</accession>
<evidence type="ECO:0000313" key="4">
    <source>
        <dbReference type="Proteomes" id="UP001558613"/>
    </source>
</evidence>
<feature type="compositionally biased region" description="Pro residues" evidence="1">
    <location>
        <begin position="250"/>
        <end position="263"/>
    </location>
</feature>
<dbReference type="EMBL" id="JAYMGO010000007">
    <property type="protein sequence ID" value="KAL1270491.1"/>
    <property type="molecule type" value="Genomic_DNA"/>
</dbReference>
<feature type="compositionally biased region" description="Basic residues" evidence="1">
    <location>
        <begin position="357"/>
        <end position="372"/>
    </location>
</feature>
<evidence type="ECO:0000313" key="3">
    <source>
        <dbReference type="EMBL" id="KAL1270491.1"/>
    </source>
</evidence>
<feature type="region of interest" description="Disordered" evidence="1">
    <location>
        <begin position="217"/>
        <end position="268"/>
    </location>
</feature>
<keyword evidence="4" id="KW-1185">Reference proteome</keyword>
<dbReference type="InterPro" id="IPR038269">
    <property type="entry name" value="SCAN_sf"/>
</dbReference>
<sequence length="459" mass="51036">MEELLKHLTEVSIRQQQIMEHMASRQGETEREIAALRLAAAQRVPLPDPRAQAAQLLPKMTVHDDAETYLQMFETLAVREGWPREDWARVLAPLLTGEPQRAYFSMPTERSESYDELRKEILGRVGLSPIAAAQLFHKWEYRAKTPARAQAAELSRLARHWLLAGEPTAAQVAERVVVDHLLRALPRSLRQAAGMRNPLTVEELVEAVELAEAAQQCEAGERVPPFPRRAIHQERRTPEGTGRPVGRPAVPGPQDEPMPTEPPRSPDRAWMAGCVVHHDPPPDAPRAELKALLPITCVHGDTRQVPARCVTVSAGPGSWPIEVGIVRDLPVPVLLGRDWPGFDRLLAGATQPARLAGNRRRQKPSRGARRRPVLLASDSPRDGESPSQNTKLFYDVFQQVTGGGSFSKEQLGDDRLKHCWAQVRVVEGKETHLPPHPTSWFKTACSTALRSDGGRKRSC</sequence>
<dbReference type="Proteomes" id="UP001558613">
    <property type="component" value="Unassembled WGS sequence"/>
</dbReference>
<feature type="region of interest" description="Disordered" evidence="1">
    <location>
        <begin position="353"/>
        <end position="388"/>
    </location>
</feature>
<dbReference type="Gene3D" id="1.10.4020.10">
    <property type="entry name" value="DNA breaking-rejoining enzymes"/>
    <property type="match status" value="1"/>
</dbReference>
<feature type="compositionally biased region" description="Low complexity" evidence="1">
    <location>
        <begin position="240"/>
        <end position="249"/>
    </location>
</feature>
<feature type="domain" description="SCAN box" evidence="2">
    <location>
        <begin position="134"/>
        <end position="209"/>
    </location>
</feature>
<name>A0ABR3N0T5_9TELE</name>
<organism evidence="3 4">
    <name type="scientific">Cirrhinus molitorella</name>
    <name type="common">mud carp</name>
    <dbReference type="NCBI Taxonomy" id="172907"/>
    <lineage>
        <taxon>Eukaryota</taxon>
        <taxon>Metazoa</taxon>
        <taxon>Chordata</taxon>
        <taxon>Craniata</taxon>
        <taxon>Vertebrata</taxon>
        <taxon>Euteleostomi</taxon>
        <taxon>Actinopterygii</taxon>
        <taxon>Neopterygii</taxon>
        <taxon>Teleostei</taxon>
        <taxon>Ostariophysi</taxon>
        <taxon>Cypriniformes</taxon>
        <taxon>Cyprinidae</taxon>
        <taxon>Labeoninae</taxon>
        <taxon>Labeonini</taxon>
        <taxon>Cirrhinus</taxon>
    </lineage>
</organism>
<dbReference type="PANTHER" id="PTHR46888:SF15">
    <property type="entry name" value="ZINC FINGER AND SCAN DOMAIN-CONTAINING PROTEIN 12-LIKE"/>
    <property type="match status" value="1"/>
</dbReference>